<evidence type="ECO:0000313" key="2">
    <source>
        <dbReference type="EMBL" id="UUF08988.1"/>
    </source>
</evidence>
<organism evidence="2 3">
    <name type="scientific">Turicibacter bilis</name>
    <dbReference type="NCBI Taxonomy" id="2735723"/>
    <lineage>
        <taxon>Bacteria</taxon>
        <taxon>Bacillati</taxon>
        <taxon>Bacillota</taxon>
        <taxon>Erysipelotrichia</taxon>
        <taxon>Erysipelotrichales</taxon>
        <taxon>Turicibacteraceae</taxon>
        <taxon>Turicibacter</taxon>
    </lineage>
</organism>
<dbReference type="EMBL" id="CP071250">
    <property type="protein sequence ID" value="UUF08988.1"/>
    <property type="molecule type" value="Genomic_DNA"/>
</dbReference>
<keyword evidence="1" id="KW-1133">Transmembrane helix</keyword>
<evidence type="ECO:0000313" key="3">
    <source>
        <dbReference type="Proteomes" id="UP001058072"/>
    </source>
</evidence>
<keyword evidence="1" id="KW-0812">Transmembrane</keyword>
<proteinExistence type="predicted"/>
<dbReference type="RefSeq" id="WP_055305447.1">
    <property type="nucleotide sequence ID" value="NZ_CP071250.1"/>
</dbReference>
<accession>A0A9Q9CI58</accession>
<protein>
    <submittedName>
        <fullName evidence="2">Uncharacterized protein</fullName>
    </submittedName>
</protein>
<feature type="transmembrane region" description="Helical" evidence="1">
    <location>
        <begin position="47"/>
        <end position="80"/>
    </location>
</feature>
<reference evidence="2" key="1">
    <citation type="submission" date="2021-03" db="EMBL/GenBank/DDBJ databases">
        <title>Comparative Genomics and Metabolomics in the genus Turicibacter.</title>
        <authorList>
            <person name="Maki J."/>
            <person name="Looft T."/>
        </authorList>
    </citation>
    <scope>NUCLEOTIDE SEQUENCE</scope>
    <source>
        <strain evidence="2">ISU324</strain>
    </source>
</reference>
<gene>
    <name evidence="2" type="ORF">J0J70_02990</name>
</gene>
<feature type="transmembrane region" description="Helical" evidence="1">
    <location>
        <begin position="233"/>
        <end position="250"/>
    </location>
</feature>
<dbReference type="Proteomes" id="UP001058072">
    <property type="component" value="Chromosome"/>
</dbReference>
<name>A0A9Q9CI58_9FIRM</name>
<feature type="transmembrane region" description="Helical" evidence="1">
    <location>
        <begin position="114"/>
        <end position="136"/>
    </location>
</feature>
<keyword evidence="1" id="KW-0472">Membrane</keyword>
<dbReference type="AlphaFoldDB" id="A0A9Q9CI58"/>
<sequence>MKGFLGEQLYRLYKVILKLVLTIVPTVLMTITFFVQLAHFEFGLEGIFSQIIGLCIHILITLIHALIISFIWVTVVFFLLKICSFPIDGIDIDSLENLVLKRDKNHGYISKSDCLFNMIGIVFLIWLICFQPQWIASYHVLNGQLQIMEPLFNVSVLRGYHPLIFIIYGFGLLYYWCKLMLGRWSFKLLIFQLVYKVSACFLFCMMMLNQTLFNERFFTTLFSFSHSNWTIDWYVSSRVLIVISVVSLVIEMSRSFLEYSKDH</sequence>
<feature type="transmembrane region" description="Helical" evidence="1">
    <location>
        <begin position="12"/>
        <end position="35"/>
    </location>
</feature>
<feature type="transmembrane region" description="Helical" evidence="1">
    <location>
        <begin position="156"/>
        <end position="176"/>
    </location>
</feature>
<feature type="transmembrane region" description="Helical" evidence="1">
    <location>
        <begin position="188"/>
        <end position="213"/>
    </location>
</feature>
<evidence type="ECO:0000256" key="1">
    <source>
        <dbReference type="SAM" id="Phobius"/>
    </source>
</evidence>